<dbReference type="InterPro" id="IPR019999">
    <property type="entry name" value="Anth_synth_I-like"/>
</dbReference>
<dbReference type="InterPro" id="IPR006221">
    <property type="entry name" value="TrpG/PapA_dom"/>
</dbReference>
<evidence type="ECO:0000256" key="1">
    <source>
        <dbReference type="ARBA" id="ARBA00001000"/>
    </source>
</evidence>
<feature type="domain" description="Chorismate-utilising enzyme C-terminal" evidence="12">
    <location>
        <begin position="722"/>
        <end position="1045"/>
    </location>
</feature>
<proteinExistence type="inferred from homology"/>
<accession>A0A177VEN5</accession>
<keyword evidence="5" id="KW-0808">Transferase</keyword>
<dbReference type="EMBL" id="CAJHJG010000145">
    <property type="protein sequence ID" value="CAD6898037.1"/>
    <property type="molecule type" value="Genomic_DNA"/>
</dbReference>
<dbReference type="Pfam" id="PF04715">
    <property type="entry name" value="Anth_synt_I_N"/>
    <property type="match status" value="1"/>
</dbReference>
<evidence type="ECO:0000313" key="14">
    <source>
        <dbReference type="EMBL" id="CAD6898037.1"/>
    </source>
</evidence>
<organism evidence="15 16">
    <name type="scientific">Tilletia caries</name>
    <name type="common">wheat bunt fungus</name>
    <dbReference type="NCBI Taxonomy" id="13290"/>
    <lineage>
        <taxon>Eukaryota</taxon>
        <taxon>Fungi</taxon>
        <taxon>Dikarya</taxon>
        <taxon>Basidiomycota</taxon>
        <taxon>Ustilaginomycotina</taxon>
        <taxon>Exobasidiomycetes</taxon>
        <taxon>Tilletiales</taxon>
        <taxon>Tilletiaceae</taxon>
        <taxon>Tilletia</taxon>
    </lineage>
</organism>
<dbReference type="PANTHER" id="PTHR11236">
    <property type="entry name" value="AMINOBENZOATE/ANTHRANILATE SYNTHASE"/>
    <property type="match status" value="1"/>
</dbReference>
<dbReference type="Pfam" id="PF00425">
    <property type="entry name" value="Chorismate_bind"/>
    <property type="match status" value="1"/>
</dbReference>
<evidence type="ECO:0000256" key="6">
    <source>
        <dbReference type="ARBA" id="ARBA00022909"/>
    </source>
</evidence>
<dbReference type="InterPro" id="IPR017926">
    <property type="entry name" value="GATASE"/>
</dbReference>
<dbReference type="InterPro" id="IPR029062">
    <property type="entry name" value="Class_I_gatase-like"/>
</dbReference>
<feature type="domain" description="Glutamine amidotransferase" evidence="11">
    <location>
        <begin position="24"/>
        <end position="200"/>
    </location>
</feature>
<evidence type="ECO:0000256" key="3">
    <source>
        <dbReference type="ARBA" id="ARBA00005970"/>
    </source>
</evidence>
<dbReference type="Proteomes" id="UP000077671">
    <property type="component" value="Unassembled WGS sequence"/>
</dbReference>
<evidence type="ECO:0000256" key="2">
    <source>
        <dbReference type="ARBA" id="ARBA00005009"/>
    </source>
</evidence>
<name>A0A177VEN5_9BASI</name>
<dbReference type="Pfam" id="PF00117">
    <property type="entry name" value="GATase"/>
    <property type="match status" value="2"/>
</dbReference>
<dbReference type="PANTHER" id="PTHR11236:SF18">
    <property type="entry name" value="AMINODEOXYCHORISMATE SYNTHASE"/>
    <property type="match status" value="1"/>
</dbReference>
<gene>
    <name evidence="15" type="ORF">A4X03_0g5415</name>
    <name evidence="14" type="ORF">JKIAZH3_G6697</name>
</gene>
<feature type="domain" description="Glutamine amidotransferase" evidence="11">
    <location>
        <begin position="249"/>
        <end position="285"/>
    </location>
</feature>
<dbReference type="EMBL" id="LWDD02000861">
    <property type="protein sequence ID" value="KAE8256347.1"/>
    <property type="molecule type" value="Genomic_DNA"/>
</dbReference>
<dbReference type="InterPro" id="IPR005801">
    <property type="entry name" value="ADC_synthase"/>
</dbReference>
<dbReference type="GO" id="GO:0046656">
    <property type="term" value="P:folic acid biosynthetic process"/>
    <property type="evidence" value="ECO:0007669"/>
    <property type="project" value="UniProtKB-KW"/>
</dbReference>
<dbReference type="GO" id="GO:0046820">
    <property type="term" value="F:4-amino-4-deoxychorismate synthase activity"/>
    <property type="evidence" value="ECO:0007669"/>
    <property type="project" value="UniProtKB-EC"/>
</dbReference>
<keyword evidence="7" id="KW-0315">Glutamine amidotransferase</keyword>
<comment type="catalytic activity">
    <reaction evidence="1">
        <text>chorismate + L-glutamine = 4-amino-4-deoxychorismate + L-glutamate</text>
        <dbReference type="Rhea" id="RHEA:11672"/>
        <dbReference type="ChEBI" id="CHEBI:29748"/>
        <dbReference type="ChEBI" id="CHEBI:29985"/>
        <dbReference type="ChEBI" id="CHEBI:58359"/>
        <dbReference type="ChEBI" id="CHEBI:58406"/>
        <dbReference type="EC" id="2.6.1.85"/>
    </reaction>
</comment>
<dbReference type="Gene3D" id="3.40.50.880">
    <property type="match status" value="1"/>
</dbReference>
<evidence type="ECO:0000313" key="16">
    <source>
        <dbReference type="Proteomes" id="UP000077671"/>
    </source>
</evidence>
<evidence type="ECO:0000313" key="17">
    <source>
        <dbReference type="Proteomes" id="UP000836402"/>
    </source>
</evidence>
<dbReference type="AlphaFoldDB" id="A0A177VEN5"/>
<dbReference type="GO" id="GO:0005737">
    <property type="term" value="C:cytoplasm"/>
    <property type="evidence" value="ECO:0007669"/>
    <property type="project" value="TreeGrafter"/>
</dbReference>
<dbReference type="Gene3D" id="3.60.120.10">
    <property type="entry name" value="Anthranilate synthase"/>
    <property type="match status" value="1"/>
</dbReference>
<reference evidence="15" key="2">
    <citation type="journal article" date="2019" name="IMA Fungus">
        <title>Genome sequencing and comparison of five Tilletia species to identify candidate genes for the detection of regulated species infecting wheat.</title>
        <authorList>
            <person name="Nguyen H.D.T."/>
            <person name="Sultana T."/>
            <person name="Kesanakurti P."/>
            <person name="Hambleton S."/>
        </authorList>
    </citation>
    <scope>NUCLEOTIDE SEQUENCE</scope>
    <source>
        <strain evidence="15">DAOMC 238032</strain>
    </source>
</reference>
<evidence type="ECO:0000256" key="4">
    <source>
        <dbReference type="ARBA" id="ARBA00013139"/>
    </source>
</evidence>
<dbReference type="InterPro" id="IPR015890">
    <property type="entry name" value="Chorismate_C"/>
</dbReference>
<sequence length="1056" mass="113639">MSVDSVHSRAKTGAPASDWAPRLLIIDHYDSYTANLLTLLPAGVCATTIILQHTDERLADPARYALEVAPFIDAIIISPGPGSPENTSDFGTAARILQDCMRVVDDEDQITSLRLPVLGVCLGHQGIACAGGARLKRARLLQHGSQSSLQWSSADSGRFGGMGTDLFAGVPEGATVVRYNSLVVDEQTLPSFLRVTAWAMDPAPRTHVPSPSPQFLASYAGPQPAPNGLASTSLSTSSSLSIPEGEGERIVMGIQHASLPIFGVQFHPESIESTFGAQMMRNFLASAQEFWSRTGLAGPARSAALSRRRAWDTAQGLPHHLLPRGLQHQATSYKLDACIAANVHDRPQSAQSDVSSTSCPSSAASLANGSSLLALPNSSSTSITTVSVDSHSYQRSPPGSPPLDKLPAQHDSLLEGSQCRWRVVSQLFTTSPTEQLPTALDAPQIFDRLFRRQNASSVGSVWLDSARPHDPHSRYSYMASPRFMLSYTTTTRTVKVRSDQSASPDAGYGITLAPGTTFWDWLNQLQTDLQQRTSLAPTVLQDEVTLPNEGSPDSASVGIEEQDRDATVFKGGFTGYFGYEMKAESLGMEHATLGGSTTSDADFMFCDKVLCYDHIANRWTAYAVVSQDEAGWGTAGGASSSSQACLSSLAQVQRAISRPEKTLKNPKGDTLMCDTEVGAAAWFNTVSAVLHEIAAAGPQRAALFHASLHSQSLPTLHGDDTQRTYRDKVEMARKFIAAGESYELCITTAFRGKRAPIPPRASEAEADRDHFGLYCALRQKNAAPYSAYLQLPPIEGSASGPDGRGRAILSTSPERFMRVLRSGEVEMKPIKGTLARAGFAKGEEHMLPLTAGDAMLSPSERAEELRKGAWRQEQDLRRRAKLAADPKERGENLMIVDLIRADLLSFCHPSSVRVPKLMRVESYATIHQLVTTVRGQLRPGVSSVEALRRCFPPGSMTGAPKRRSVQILEHLEGHGRQRSEEYPGRRPQRGIYSGALGWLGVDGAADFAVVIRTAVAEGDDISVGAGGAVTFLSSANGELSEMLDKARSVGPISMST</sequence>
<dbReference type="UniPathway" id="UPA00077">
    <property type="reaction ID" value="UER00149"/>
</dbReference>
<dbReference type="GO" id="GO:0046654">
    <property type="term" value="P:tetrahydrofolate biosynthetic process"/>
    <property type="evidence" value="ECO:0007669"/>
    <property type="project" value="UniProtKB-UniPathway"/>
</dbReference>
<evidence type="ECO:0000256" key="10">
    <source>
        <dbReference type="SAM" id="MobiDB-lite"/>
    </source>
</evidence>
<dbReference type="PRINTS" id="PR00095">
    <property type="entry name" value="ANTSNTHASEI"/>
</dbReference>
<dbReference type="CDD" id="cd01743">
    <property type="entry name" value="GATase1_Anthranilate_Synthase"/>
    <property type="match status" value="1"/>
</dbReference>
<feature type="domain" description="Anthranilate synthase component I N-terminal" evidence="13">
    <location>
        <begin position="449"/>
        <end position="620"/>
    </location>
</feature>
<protein>
    <recommendedName>
        <fullName evidence="4">aminodeoxychorismate synthase</fullName>
        <ecNumber evidence="4">2.6.1.85</ecNumber>
    </recommendedName>
    <alternativeName>
        <fullName evidence="8">Para-aminobenzoate synthase</fullName>
    </alternativeName>
    <alternativeName>
        <fullName evidence="9">p-aminobenzoic acid synthase</fullName>
    </alternativeName>
</protein>
<comment type="pathway">
    <text evidence="2">Cofactor biosynthesis; tetrahydrofolate biosynthesis; 4-aminobenzoate from chorismate: step 1/2.</text>
</comment>
<dbReference type="GO" id="GO:0000162">
    <property type="term" value="P:L-tryptophan biosynthetic process"/>
    <property type="evidence" value="ECO:0007669"/>
    <property type="project" value="TreeGrafter"/>
</dbReference>
<reference evidence="14" key="3">
    <citation type="submission" date="2020-10" db="EMBL/GenBank/DDBJ databases">
        <authorList>
            <person name="Sedaghatjoo S."/>
        </authorList>
    </citation>
    <scope>NUCLEOTIDE SEQUENCE</scope>
    <source>
        <strain evidence="14">AZH3</strain>
    </source>
</reference>
<keyword evidence="6" id="KW-0289">Folate biosynthesis</keyword>
<dbReference type="SUPFAM" id="SSF56322">
    <property type="entry name" value="ADC synthase"/>
    <property type="match status" value="1"/>
</dbReference>
<feature type="region of interest" description="Disordered" evidence="10">
    <location>
        <begin position="386"/>
        <end position="407"/>
    </location>
</feature>
<dbReference type="GO" id="GO:0008153">
    <property type="term" value="P:4-aminobenzoate biosynthetic process"/>
    <property type="evidence" value="ECO:0007669"/>
    <property type="project" value="TreeGrafter"/>
</dbReference>
<evidence type="ECO:0000256" key="9">
    <source>
        <dbReference type="ARBA" id="ARBA00031904"/>
    </source>
</evidence>
<dbReference type="InterPro" id="IPR006805">
    <property type="entry name" value="Anth_synth_I_N"/>
</dbReference>
<dbReference type="PROSITE" id="PS51273">
    <property type="entry name" value="GATASE_TYPE_1"/>
    <property type="match status" value="1"/>
</dbReference>
<evidence type="ECO:0000313" key="15">
    <source>
        <dbReference type="EMBL" id="KAE8256347.1"/>
    </source>
</evidence>
<dbReference type="Proteomes" id="UP000836402">
    <property type="component" value="Unassembled WGS sequence"/>
</dbReference>
<reference evidence="15" key="1">
    <citation type="submission" date="2016-04" db="EMBL/GenBank/DDBJ databases">
        <authorList>
            <person name="Nguyen H.D."/>
            <person name="Kesanakurti P."/>
            <person name="Cullis J."/>
            <person name="Levesque C.A."/>
            <person name="Hambleton S."/>
        </authorList>
    </citation>
    <scope>NUCLEOTIDE SEQUENCE</scope>
    <source>
        <strain evidence="15">DAOMC 238032</strain>
    </source>
</reference>
<evidence type="ECO:0000256" key="8">
    <source>
        <dbReference type="ARBA" id="ARBA00031329"/>
    </source>
</evidence>
<keyword evidence="17" id="KW-1185">Reference proteome</keyword>
<comment type="similarity">
    <text evidence="3">In the C-terminal section; belongs to the anthranilate synthase component I family.</text>
</comment>
<evidence type="ECO:0000259" key="12">
    <source>
        <dbReference type="Pfam" id="PF00425"/>
    </source>
</evidence>
<dbReference type="EC" id="2.6.1.85" evidence="4"/>
<comment type="caution">
    <text evidence="15">The sequence shown here is derived from an EMBL/GenBank/DDBJ whole genome shotgun (WGS) entry which is preliminary data.</text>
</comment>
<evidence type="ECO:0000256" key="7">
    <source>
        <dbReference type="ARBA" id="ARBA00022962"/>
    </source>
</evidence>
<dbReference type="SUPFAM" id="SSF52317">
    <property type="entry name" value="Class I glutamine amidotransferase-like"/>
    <property type="match status" value="1"/>
</dbReference>
<evidence type="ECO:0000256" key="5">
    <source>
        <dbReference type="ARBA" id="ARBA00022679"/>
    </source>
</evidence>
<evidence type="ECO:0000259" key="13">
    <source>
        <dbReference type="Pfam" id="PF04715"/>
    </source>
</evidence>
<evidence type="ECO:0000259" key="11">
    <source>
        <dbReference type="Pfam" id="PF00117"/>
    </source>
</evidence>